<dbReference type="InterPro" id="IPR006949">
    <property type="entry name" value="Barrel_Baseplate_J-like"/>
</dbReference>
<dbReference type="Pfam" id="PF26079">
    <property type="entry name" value="Baseplate_J_C"/>
    <property type="match status" value="1"/>
</dbReference>
<evidence type="ECO:0000313" key="5">
    <source>
        <dbReference type="EMBL" id="MCU7380526.1"/>
    </source>
</evidence>
<keyword evidence="6" id="KW-1185">Reference proteome</keyword>
<protein>
    <submittedName>
        <fullName evidence="5">Baseplate J/gp47 family protein</fullName>
    </submittedName>
</protein>
<dbReference type="InterPro" id="IPR058530">
    <property type="entry name" value="Baseplate_J-like_C"/>
</dbReference>
<dbReference type="EMBL" id="JAOSHN010000010">
    <property type="protein sequence ID" value="MCU7380526.1"/>
    <property type="molecule type" value="Genomic_DNA"/>
</dbReference>
<dbReference type="InterPro" id="IPR058531">
    <property type="entry name" value="Baseplate_J_M"/>
</dbReference>
<comment type="caution">
    <text evidence="5">The sequence shown here is derived from an EMBL/GenBank/DDBJ whole genome shotgun (WGS) entry which is preliminary data.</text>
</comment>
<dbReference type="PANTHER" id="PTHR37829:SF3">
    <property type="entry name" value="PROTEIN JAYE-RELATED"/>
    <property type="match status" value="1"/>
</dbReference>
<evidence type="ECO:0000259" key="4">
    <source>
        <dbReference type="Pfam" id="PF26079"/>
    </source>
</evidence>
<feature type="domain" description="Baseplate J-like central" evidence="3">
    <location>
        <begin position="207"/>
        <end position="275"/>
    </location>
</feature>
<reference evidence="5" key="1">
    <citation type="submission" date="2022-09" db="EMBL/GenBank/DDBJ databases">
        <title>Culturomic study of gut microbiota in children with autism spectrum disorder.</title>
        <authorList>
            <person name="Efimov B.A."/>
            <person name="Chaplin A.V."/>
            <person name="Sokolova S.R."/>
            <person name="Pikina A.P."/>
            <person name="Korzhanova M."/>
            <person name="Belova V."/>
            <person name="Korostin D."/>
        </authorList>
    </citation>
    <scope>NUCLEOTIDE SEQUENCE</scope>
    <source>
        <strain evidence="5">ASD5510</strain>
    </source>
</reference>
<comment type="similarity">
    <text evidence="1">Belongs to the Mu gp47/PBSX XkdT family.</text>
</comment>
<feature type="domain" description="Baseplate protein J-like barrel" evidence="2">
    <location>
        <begin position="98"/>
        <end position="181"/>
    </location>
</feature>
<name>A0A9J6QYE0_9FIRM</name>
<evidence type="ECO:0000256" key="1">
    <source>
        <dbReference type="ARBA" id="ARBA00038087"/>
    </source>
</evidence>
<dbReference type="AlphaFoldDB" id="A0A9J6QYE0"/>
<dbReference type="InterPro" id="IPR052399">
    <property type="entry name" value="Phage_Baseplate_Assmbl_Protein"/>
</dbReference>
<dbReference type="Proteomes" id="UP001065549">
    <property type="component" value="Unassembled WGS sequence"/>
</dbReference>
<sequence length="380" mass="41339">MADEFITPAFLEEETADDILDRMLEKLPDDIDVSEGSHPYNLLAPVAYEKERMAQFVLLEAIKLIFPKYCDGYDEVADEHAAVNNMTRKAAFYATGTLKAIGEPGTEIKKGSIFSTEAVDETAAIEFESKEDAVIREDGTASFVIQAVEAGSSGNVAAGTIILQDDPVVNEVINEIPTAGGIDEESTASLIARIVEKEMNQDASFIGCDADYKRWAESVNGTGTASVIPAQTDEGIVTIVLTDSTGQPASEALCQAVYDYIMSPDNPLNRLAPITGKIELRVVPPTIVQLIITATIELSAGTTLETVKENFVKNLEPYLDQVHEDMEVRYTKIASVLSNTGGVHDYKELQINGNTTNIPIRENEFPSVSAETITFTVDEW</sequence>
<accession>A0A9J6QYE0</accession>
<proteinExistence type="inferred from homology"/>
<dbReference type="Pfam" id="PF26078">
    <property type="entry name" value="Baseplate_J_M"/>
    <property type="match status" value="1"/>
</dbReference>
<organism evidence="5 6">
    <name type="scientific">Hominibacterium faecale</name>
    <dbReference type="NCBI Taxonomy" id="2839743"/>
    <lineage>
        <taxon>Bacteria</taxon>
        <taxon>Bacillati</taxon>
        <taxon>Bacillota</taxon>
        <taxon>Clostridia</taxon>
        <taxon>Peptostreptococcales</taxon>
        <taxon>Anaerovoracaceae</taxon>
        <taxon>Hominibacterium</taxon>
    </lineage>
</organism>
<evidence type="ECO:0000259" key="3">
    <source>
        <dbReference type="Pfam" id="PF26078"/>
    </source>
</evidence>
<dbReference type="PANTHER" id="PTHR37829">
    <property type="entry name" value="PHAGE-LIKE ELEMENT PBSX PROTEIN XKDT"/>
    <property type="match status" value="1"/>
</dbReference>
<dbReference type="Pfam" id="PF04865">
    <property type="entry name" value="Baseplate_J"/>
    <property type="match status" value="1"/>
</dbReference>
<evidence type="ECO:0000259" key="2">
    <source>
        <dbReference type="Pfam" id="PF04865"/>
    </source>
</evidence>
<evidence type="ECO:0000313" key="6">
    <source>
        <dbReference type="Proteomes" id="UP001065549"/>
    </source>
</evidence>
<dbReference type="RefSeq" id="WP_269478776.1">
    <property type="nucleotide sequence ID" value="NZ_JAOSHN010000010.1"/>
</dbReference>
<feature type="domain" description="Baseplate J-like C-terminal" evidence="4">
    <location>
        <begin position="292"/>
        <end position="374"/>
    </location>
</feature>
<gene>
    <name evidence="5" type="ORF">OBO34_19625</name>
</gene>